<gene>
    <name evidence="13" type="ORF">AMSG_07870</name>
</gene>
<dbReference type="FunFam" id="3.30.1490.20:FF:000003">
    <property type="entry name" value="acetyl-CoA carboxylase isoform X1"/>
    <property type="match status" value="1"/>
</dbReference>
<evidence type="ECO:0000256" key="8">
    <source>
        <dbReference type="ARBA" id="ARBA00023267"/>
    </source>
</evidence>
<evidence type="ECO:0000256" key="4">
    <source>
        <dbReference type="ARBA" id="ARBA00022741"/>
    </source>
</evidence>
<evidence type="ECO:0000256" key="1">
    <source>
        <dbReference type="ARBA" id="ARBA00001953"/>
    </source>
</evidence>
<dbReference type="OMA" id="FINKPKH"/>
<dbReference type="InterPro" id="IPR000089">
    <property type="entry name" value="Biotin_lipoyl"/>
</dbReference>
<comment type="subcellular location">
    <subcellularLocation>
        <location evidence="2">Mitochondrion matrix</location>
    </subcellularLocation>
</comment>
<dbReference type="Gene3D" id="2.40.50.100">
    <property type="match status" value="1"/>
</dbReference>
<keyword evidence="5 9" id="KW-0067">ATP-binding</keyword>
<dbReference type="PANTHER" id="PTHR18866:SF33">
    <property type="entry name" value="METHYLCROTONOYL-COA CARBOXYLASE SUBUNIT ALPHA, MITOCHONDRIAL-RELATED"/>
    <property type="match status" value="1"/>
</dbReference>
<evidence type="ECO:0000256" key="6">
    <source>
        <dbReference type="ARBA" id="ARBA00022946"/>
    </source>
</evidence>
<reference evidence="13 14" key="1">
    <citation type="submission" date="2010-05" db="EMBL/GenBank/DDBJ databases">
        <title>The Genome Sequence of Thecamonas trahens ATCC 50062.</title>
        <authorList>
            <consortium name="The Broad Institute Genome Sequencing Platform"/>
            <person name="Russ C."/>
            <person name="Cuomo C."/>
            <person name="Shea T."/>
            <person name="Young S.K."/>
            <person name="Zeng Q."/>
            <person name="Koehrsen M."/>
            <person name="Haas B."/>
            <person name="Borodovsky M."/>
            <person name="Guigo R."/>
            <person name="Alvarado L."/>
            <person name="Berlin A."/>
            <person name="Bochicchio J."/>
            <person name="Borenstein D."/>
            <person name="Chapman S."/>
            <person name="Chen Z."/>
            <person name="Freedman E."/>
            <person name="Gellesch M."/>
            <person name="Goldberg J."/>
            <person name="Griggs A."/>
            <person name="Gujja S."/>
            <person name="Heilman E."/>
            <person name="Heiman D."/>
            <person name="Hepburn T."/>
            <person name="Howarth C."/>
            <person name="Jen D."/>
            <person name="Larson L."/>
            <person name="Mehta T."/>
            <person name="Park D."/>
            <person name="Pearson M."/>
            <person name="Roberts A."/>
            <person name="Saif S."/>
            <person name="Shenoy N."/>
            <person name="Sisk P."/>
            <person name="Stolte C."/>
            <person name="Sykes S."/>
            <person name="Thomson T."/>
            <person name="Walk T."/>
            <person name="White J."/>
            <person name="Yandava C."/>
            <person name="Burger G."/>
            <person name="Gray M.W."/>
            <person name="Holland P.W.H."/>
            <person name="King N."/>
            <person name="Lang F.B.F."/>
            <person name="Roger A.J."/>
            <person name="Ruiz-Trillo I."/>
            <person name="Lander E."/>
            <person name="Nusbaum C."/>
        </authorList>
    </citation>
    <scope>NUCLEOTIDE SEQUENCE [LARGE SCALE GENOMIC DNA]</scope>
    <source>
        <strain evidence="13 14">ATCC 50062</strain>
    </source>
</reference>
<proteinExistence type="predicted"/>
<dbReference type="FunFam" id="3.40.50.20:FF:000010">
    <property type="entry name" value="Propionyl-CoA carboxylase subunit alpha"/>
    <property type="match status" value="1"/>
</dbReference>
<dbReference type="SUPFAM" id="SSF56059">
    <property type="entry name" value="Glutathione synthetase ATP-binding domain-like"/>
    <property type="match status" value="1"/>
</dbReference>
<dbReference type="Proteomes" id="UP000054408">
    <property type="component" value="Unassembled WGS sequence"/>
</dbReference>
<dbReference type="InterPro" id="IPR011764">
    <property type="entry name" value="Biotin_carboxylation_dom"/>
</dbReference>
<dbReference type="eggNOG" id="KOG0238">
    <property type="taxonomic scope" value="Eukaryota"/>
</dbReference>
<dbReference type="InterPro" id="IPR011761">
    <property type="entry name" value="ATP-grasp"/>
</dbReference>
<dbReference type="SUPFAM" id="SSF51230">
    <property type="entry name" value="Single hybrid motif"/>
    <property type="match status" value="1"/>
</dbReference>
<dbReference type="GO" id="GO:0004485">
    <property type="term" value="F:methylcrotonoyl-CoA carboxylase activity"/>
    <property type="evidence" value="ECO:0007669"/>
    <property type="project" value="TreeGrafter"/>
</dbReference>
<dbReference type="InterPro" id="IPR050856">
    <property type="entry name" value="Biotin_carboxylase_complex"/>
</dbReference>
<dbReference type="SMART" id="SM00878">
    <property type="entry name" value="Biotin_carb_C"/>
    <property type="match status" value="1"/>
</dbReference>
<feature type="domain" description="Biotin carboxylation" evidence="12">
    <location>
        <begin position="14"/>
        <end position="462"/>
    </location>
</feature>
<dbReference type="InterPro" id="IPR016185">
    <property type="entry name" value="PreATP-grasp_dom_sf"/>
</dbReference>
<dbReference type="Gene3D" id="3.30.700.40">
    <property type="match status" value="1"/>
</dbReference>
<dbReference type="PROSITE" id="PS50979">
    <property type="entry name" value="BC"/>
    <property type="match status" value="1"/>
</dbReference>
<dbReference type="RefSeq" id="XP_013755665.1">
    <property type="nucleotide sequence ID" value="XM_013900211.1"/>
</dbReference>
<dbReference type="OrthoDB" id="196847at2759"/>
<dbReference type="PROSITE" id="PS00867">
    <property type="entry name" value="CPSASE_2"/>
    <property type="match status" value="1"/>
</dbReference>
<evidence type="ECO:0000256" key="5">
    <source>
        <dbReference type="ARBA" id="ARBA00022840"/>
    </source>
</evidence>
<dbReference type="InterPro" id="IPR001882">
    <property type="entry name" value="Biotin_BS"/>
</dbReference>
<dbReference type="EMBL" id="GL349470">
    <property type="protein sequence ID" value="KNC51796.1"/>
    <property type="molecule type" value="Genomic_DNA"/>
</dbReference>
<keyword evidence="3" id="KW-0436">Ligase</keyword>
<dbReference type="SUPFAM" id="SSF52440">
    <property type="entry name" value="PreATP-grasp domain"/>
    <property type="match status" value="1"/>
</dbReference>
<dbReference type="InterPro" id="IPR005482">
    <property type="entry name" value="Biotin_COase_C"/>
</dbReference>
<evidence type="ECO:0000313" key="14">
    <source>
        <dbReference type="Proteomes" id="UP000054408"/>
    </source>
</evidence>
<dbReference type="PROSITE" id="PS00188">
    <property type="entry name" value="BIOTIN"/>
    <property type="match status" value="1"/>
</dbReference>
<dbReference type="Pfam" id="PF02786">
    <property type="entry name" value="CPSase_L_D2"/>
    <property type="match status" value="1"/>
</dbReference>
<evidence type="ECO:0000256" key="3">
    <source>
        <dbReference type="ARBA" id="ARBA00022598"/>
    </source>
</evidence>
<dbReference type="NCBIfam" id="NF006367">
    <property type="entry name" value="PRK08591.1"/>
    <property type="match status" value="1"/>
</dbReference>
<dbReference type="PROSITE" id="PS50975">
    <property type="entry name" value="ATP_GRASP"/>
    <property type="match status" value="1"/>
</dbReference>
<evidence type="ECO:0000256" key="2">
    <source>
        <dbReference type="ARBA" id="ARBA00004305"/>
    </source>
</evidence>
<comment type="cofactor">
    <cofactor evidence="1">
        <name>biotin</name>
        <dbReference type="ChEBI" id="CHEBI:57586"/>
    </cofactor>
</comment>
<evidence type="ECO:0000256" key="9">
    <source>
        <dbReference type="PROSITE-ProRule" id="PRU00409"/>
    </source>
</evidence>
<dbReference type="FunFam" id="2.40.50.100:FF:000003">
    <property type="entry name" value="Acetyl-CoA carboxylase biotin carboxyl carrier protein"/>
    <property type="match status" value="1"/>
</dbReference>
<evidence type="ECO:0000259" key="11">
    <source>
        <dbReference type="PROSITE" id="PS50975"/>
    </source>
</evidence>
<dbReference type="GO" id="GO:0005759">
    <property type="term" value="C:mitochondrial matrix"/>
    <property type="evidence" value="ECO:0007669"/>
    <property type="project" value="UniProtKB-SubCell"/>
</dbReference>
<keyword evidence="14" id="KW-1185">Reference proteome</keyword>
<dbReference type="InterPro" id="IPR011053">
    <property type="entry name" value="Single_hybrid_motif"/>
</dbReference>
<name>A0A0L0DI70_THETB</name>
<dbReference type="Pfam" id="PF00364">
    <property type="entry name" value="Biotin_lipoyl"/>
    <property type="match status" value="1"/>
</dbReference>
<dbReference type="GO" id="GO:0046872">
    <property type="term" value="F:metal ion binding"/>
    <property type="evidence" value="ECO:0007669"/>
    <property type="project" value="InterPro"/>
</dbReference>
<dbReference type="FunFam" id="3.30.470.20:FF:000028">
    <property type="entry name" value="Methylcrotonoyl-CoA carboxylase subunit alpha, mitochondrial"/>
    <property type="match status" value="1"/>
</dbReference>
<dbReference type="STRING" id="461836.A0A0L0DI70"/>
<dbReference type="InterPro" id="IPR011054">
    <property type="entry name" value="Rudment_hybrid_motif"/>
</dbReference>
<keyword evidence="4 9" id="KW-0547">Nucleotide-binding</keyword>
<protein>
    <submittedName>
        <fullName evidence="13">3-methylcrotonoyl-CoA carboxylase</fullName>
    </submittedName>
</protein>
<dbReference type="GO" id="GO:0005524">
    <property type="term" value="F:ATP binding"/>
    <property type="evidence" value="ECO:0007669"/>
    <property type="project" value="UniProtKB-UniRule"/>
</dbReference>
<evidence type="ECO:0000256" key="7">
    <source>
        <dbReference type="ARBA" id="ARBA00023128"/>
    </source>
</evidence>
<feature type="domain" description="ATP-grasp" evidence="11">
    <location>
        <begin position="133"/>
        <end position="331"/>
    </location>
</feature>
<dbReference type="Gene3D" id="3.30.470.20">
    <property type="entry name" value="ATP-grasp fold, B domain"/>
    <property type="match status" value="1"/>
</dbReference>
<accession>A0A0L0DI70</accession>
<dbReference type="Pfam" id="PF00289">
    <property type="entry name" value="Biotin_carb_N"/>
    <property type="match status" value="1"/>
</dbReference>
<feature type="domain" description="Lipoyl-binding" evidence="10">
    <location>
        <begin position="607"/>
        <end position="682"/>
    </location>
</feature>
<keyword evidence="6" id="KW-0809">Transit peptide</keyword>
<evidence type="ECO:0000259" key="10">
    <source>
        <dbReference type="PROSITE" id="PS50968"/>
    </source>
</evidence>
<keyword evidence="8" id="KW-0092">Biotin</keyword>
<dbReference type="InterPro" id="IPR005479">
    <property type="entry name" value="CPAse_ATP-bd"/>
</dbReference>
<dbReference type="CDD" id="cd06850">
    <property type="entry name" value="biotinyl_domain"/>
    <property type="match status" value="1"/>
</dbReference>
<sequence>MGGGVDEADMAIWTFKKILVANRGEIAARVMRSAAAMNTATVAVHSTADANSLHVKIADEAVCIGPPPSAESYLQMDAILEAAKATGAQAIHPGYGFLSENAEFSRKCTAEGITFIGPPPEAMIAMASKSKSKEIMEAANVPVVPGYYGDDQSLERLTAEAKTIGYPIMIKAVMGGGGKGMRIVRSEAELERSLASVKSESLSSFGDDGVLIEKYLEVPRHIELQVFADTHGNVVHLFERDCSVQRRHQKVLEEAPAPGMDEGWRADMGAAAVAAAKAVNYVGAGTVEFIVDTTDNSYYFMEMNTRLQVEHPVTEMITGQDLVQLQLQVAAGATLPFEQDDLAINGHAIEARIYAEDPDNDFLPGTGTLEHLDPPPVSDSVRVDTGVVQGDEISVFYDPMIAKLIVWAPDRAAALAKLGHALDDYHIVGLKTNIPFVRSILDHPAFADATGLETGFIPKYGDDLLAPRPIAPTAHAMAALASALAADPGLAHGATSVLGASSPWATEAGFRPNHDRTASLALGDVDVHITTNTVGGVPRHFTITVGDEVFENVTGEYDVETGALVARMGNNTLKAKVVFEAAGTAVHLFSGPTRVAFDLPRPEFLDATLAGSAGSLNAPMPGKILQVLVKPGDAVVADQPLVVMEAMKMEHTICATRDGVVSAVSFSPNDIVDKDAILVELEAEDEE</sequence>
<dbReference type="SUPFAM" id="SSF51246">
    <property type="entry name" value="Rudiment single hybrid motif"/>
    <property type="match status" value="1"/>
</dbReference>
<dbReference type="PROSITE" id="PS50968">
    <property type="entry name" value="BIOTINYL_LIPOYL"/>
    <property type="match status" value="1"/>
</dbReference>
<dbReference type="InterPro" id="IPR005481">
    <property type="entry name" value="BC-like_N"/>
</dbReference>
<evidence type="ECO:0000259" key="12">
    <source>
        <dbReference type="PROSITE" id="PS50979"/>
    </source>
</evidence>
<dbReference type="GeneID" id="25566701"/>
<dbReference type="PANTHER" id="PTHR18866">
    <property type="entry name" value="CARBOXYLASE:PYRUVATE/ACETYL-COA/PROPIONYL-COA CARBOXYLASE"/>
    <property type="match status" value="1"/>
</dbReference>
<evidence type="ECO:0000313" key="13">
    <source>
        <dbReference type="EMBL" id="KNC51796.1"/>
    </source>
</evidence>
<dbReference type="AlphaFoldDB" id="A0A0L0DI70"/>
<keyword evidence="7" id="KW-0496">Mitochondrion</keyword>
<organism evidence="13 14">
    <name type="scientific">Thecamonas trahens ATCC 50062</name>
    <dbReference type="NCBI Taxonomy" id="461836"/>
    <lineage>
        <taxon>Eukaryota</taxon>
        <taxon>Apusozoa</taxon>
        <taxon>Apusomonadida</taxon>
        <taxon>Apusomonadidae</taxon>
        <taxon>Thecamonas</taxon>
    </lineage>
</organism>
<dbReference type="Pfam" id="PF02785">
    <property type="entry name" value="Biotin_carb_C"/>
    <property type="match status" value="1"/>
</dbReference>